<protein>
    <recommendedName>
        <fullName evidence="9">(+)-delta-cadinene synthase</fullName>
    </recommendedName>
</protein>
<dbReference type="SFLD" id="SFLDG01604">
    <property type="entry name" value="Terpene_Cyclase_Like_1_C_Termi"/>
    <property type="match status" value="1"/>
</dbReference>
<keyword evidence="2" id="KW-0479">Metal-binding</keyword>
<comment type="caution">
    <text evidence="7">The sequence shown here is derived from an EMBL/GenBank/DDBJ whole genome shotgun (WGS) entry which is preliminary data.</text>
</comment>
<keyword evidence="3" id="KW-0460">Magnesium</keyword>
<keyword evidence="4" id="KW-0456">Lyase</keyword>
<dbReference type="GO" id="GO:0016102">
    <property type="term" value="P:diterpenoid biosynthetic process"/>
    <property type="evidence" value="ECO:0007669"/>
    <property type="project" value="InterPro"/>
</dbReference>
<accession>A0AAN9K8K7</accession>
<evidence type="ECO:0000313" key="7">
    <source>
        <dbReference type="EMBL" id="KAK7312915.1"/>
    </source>
</evidence>
<dbReference type="Gene3D" id="1.50.10.130">
    <property type="entry name" value="Terpene synthase, N-terminal domain"/>
    <property type="match status" value="1"/>
</dbReference>
<evidence type="ECO:0000259" key="5">
    <source>
        <dbReference type="Pfam" id="PF01397"/>
    </source>
</evidence>
<dbReference type="InterPro" id="IPR044814">
    <property type="entry name" value="Terpene_cyclase_plant_C1"/>
</dbReference>
<dbReference type="SFLD" id="SFLDG01019">
    <property type="entry name" value="Terpene_Cyclase_Like_1_C_Termi"/>
    <property type="match status" value="1"/>
</dbReference>
<dbReference type="FunFam" id="1.10.600.10:FF:000007">
    <property type="entry name" value="Isoprene synthase, chloroplastic"/>
    <property type="match status" value="1"/>
</dbReference>
<feature type="domain" description="Terpene synthase metal-binding" evidence="6">
    <location>
        <begin position="165"/>
        <end position="404"/>
    </location>
</feature>
<dbReference type="InterPro" id="IPR050148">
    <property type="entry name" value="Terpene_synthase-like"/>
</dbReference>
<dbReference type="CDD" id="cd00684">
    <property type="entry name" value="Terpene_cyclase_plant_C1"/>
    <property type="match status" value="1"/>
</dbReference>
<evidence type="ECO:0000256" key="3">
    <source>
        <dbReference type="ARBA" id="ARBA00022842"/>
    </source>
</evidence>
<feature type="domain" description="Terpene synthase N-terminal" evidence="5">
    <location>
        <begin position="26"/>
        <end position="108"/>
    </location>
</feature>
<dbReference type="InterPro" id="IPR008949">
    <property type="entry name" value="Isoprenoid_synthase_dom_sf"/>
</dbReference>
<dbReference type="GO" id="GO:0010333">
    <property type="term" value="F:terpene synthase activity"/>
    <property type="evidence" value="ECO:0007669"/>
    <property type="project" value="InterPro"/>
</dbReference>
<organism evidence="7 8">
    <name type="scientific">Canavalia gladiata</name>
    <name type="common">Sword bean</name>
    <name type="synonym">Dolichos gladiatus</name>
    <dbReference type="NCBI Taxonomy" id="3824"/>
    <lineage>
        <taxon>Eukaryota</taxon>
        <taxon>Viridiplantae</taxon>
        <taxon>Streptophyta</taxon>
        <taxon>Embryophyta</taxon>
        <taxon>Tracheophyta</taxon>
        <taxon>Spermatophyta</taxon>
        <taxon>Magnoliopsida</taxon>
        <taxon>eudicotyledons</taxon>
        <taxon>Gunneridae</taxon>
        <taxon>Pentapetalae</taxon>
        <taxon>rosids</taxon>
        <taxon>fabids</taxon>
        <taxon>Fabales</taxon>
        <taxon>Fabaceae</taxon>
        <taxon>Papilionoideae</taxon>
        <taxon>50 kb inversion clade</taxon>
        <taxon>NPAAA clade</taxon>
        <taxon>indigoferoid/millettioid clade</taxon>
        <taxon>Phaseoleae</taxon>
        <taxon>Canavalia</taxon>
    </lineage>
</organism>
<evidence type="ECO:0000256" key="2">
    <source>
        <dbReference type="ARBA" id="ARBA00022723"/>
    </source>
</evidence>
<gene>
    <name evidence="7" type="ORF">VNO77_37159</name>
</gene>
<dbReference type="Pfam" id="PF01397">
    <property type="entry name" value="Terpene_synth"/>
    <property type="match status" value="1"/>
</dbReference>
<name>A0AAN9K8K7_CANGL</name>
<dbReference type="SFLD" id="SFLDS00005">
    <property type="entry name" value="Isoprenoid_Synthase_Type_I"/>
    <property type="match status" value="1"/>
</dbReference>
<proteinExistence type="predicted"/>
<evidence type="ECO:0000256" key="4">
    <source>
        <dbReference type="ARBA" id="ARBA00023239"/>
    </source>
</evidence>
<evidence type="ECO:0008006" key="9">
    <source>
        <dbReference type="Google" id="ProtNLM"/>
    </source>
</evidence>
<dbReference type="Gene3D" id="1.10.600.10">
    <property type="entry name" value="Farnesyl Diphosphate Synthase"/>
    <property type="match status" value="1"/>
</dbReference>
<evidence type="ECO:0000313" key="8">
    <source>
        <dbReference type="Proteomes" id="UP001367508"/>
    </source>
</evidence>
<dbReference type="PANTHER" id="PTHR31225:SF221">
    <property type="entry name" value="(-)-GERMACRENE D SYNTHASE"/>
    <property type="match status" value="1"/>
</dbReference>
<reference evidence="7 8" key="1">
    <citation type="submission" date="2024-01" db="EMBL/GenBank/DDBJ databases">
        <title>The genomes of 5 underutilized Papilionoideae crops provide insights into root nodulation and disease resistanc.</title>
        <authorList>
            <person name="Jiang F."/>
        </authorList>
    </citation>
    <scope>NUCLEOTIDE SEQUENCE [LARGE SCALE GENOMIC DNA]</scope>
    <source>
        <strain evidence="7">LVBAO_FW01</strain>
        <tissue evidence="7">Leaves</tissue>
    </source>
</reference>
<sequence>MSLDVPQIIILLFGEIIFFNMLWNLRLLRQQGYNVSPDAFKKFKNDQGKFNEALTLDVEGMLSLYEATHFRIHGEDILEEALTFTYSHLELMTIQLSPSLAAKVNHSLKCPLHKNIPRLAARYYISTYEEDPSHDEILLLFAKLDFNMLQRQHQKEVCNISKWWKDLDFATKLPFARNRVVEAYFWVLGVYFEPQYSLGRRIMTKVISMTSIIDDIYDVYGTLEELQLFTEAIKRWDISCMDSLPEYMKSCYQALLDVYAEIEQEMIKEGREFCLTYAKNEMKILVQAYFDEAKWYNSNYIPTLEEYMDVALVSSAYRMLTAIAFVGMGCIATEDVFQWLTNNPKIVKASTIICRLMDDTVSNEFEQKRGHVASALECYMNQHGVTKQEAFDELYKLVGSAWKDINEECLNPHEVPMLLLTLVLNLSRVINVLYKDEDLYTHSEGSTKNDIVSLLVNPCSM</sequence>
<dbReference type="EMBL" id="JAYMYQ010000009">
    <property type="protein sequence ID" value="KAK7312915.1"/>
    <property type="molecule type" value="Genomic_DNA"/>
</dbReference>
<dbReference type="InterPro" id="IPR001906">
    <property type="entry name" value="Terpene_synth_N"/>
</dbReference>
<dbReference type="PANTHER" id="PTHR31225">
    <property type="entry name" value="OS04G0344100 PROTEIN-RELATED"/>
    <property type="match status" value="1"/>
</dbReference>
<dbReference type="InterPro" id="IPR008930">
    <property type="entry name" value="Terpenoid_cyclase/PrenylTrfase"/>
</dbReference>
<evidence type="ECO:0000259" key="6">
    <source>
        <dbReference type="Pfam" id="PF03936"/>
    </source>
</evidence>
<dbReference type="Pfam" id="PF03936">
    <property type="entry name" value="Terpene_synth_C"/>
    <property type="match status" value="1"/>
</dbReference>
<dbReference type="InterPro" id="IPR036965">
    <property type="entry name" value="Terpene_synth_N_sf"/>
</dbReference>
<dbReference type="SUPFAM" id="SSF48239">
    <property type="entry name" value="Terpenoid cyclases/Protein prenyltransferases"/>
    <property type="match status" value="1"/>
</dbReference>
<dbReference type="GO" id="GO:0000287">
    <property type="term" value="F:magnesium ion binding"/>
    <property type="evidence" value="ECO:0007669"/>
    <property type="project" value="InterPro"/>
</dbReference>
<dbReference type="AlphaFoldDB" id="A0AAN9K8K7"/>
<dbReference type="Proteomes" id="UP001367508">
    <property type="component" value="Unassembled WGS sequence"/>
</dbReference>
<comment type="cofactor">
    <cofactor evidence="1">
        <name>Mg(2+)</name>
        <dbReference type="ChEBI" id="CHEBI:18420"/>
    </cofactor>
</comment>
<dbReference type="SUPFAM" id="SSF48576">
    <property type="entry name" value="Terpenoid synthases"/>
    <property type="match status" value="1"/>
</dbReference>
<keyword evidence="8" id="KW-1185">Reference proteome</keyword>
<evidence type="ECO:0000256" key="1">
    <source>
        <dbReference type="ARBA" id="ARBA00001946"/>
    </source>
</evidence>
<dbReference type="InterPro" id="IPR034741">
    <property type="entry name" value="Terpene_cyclase-like_1_C"/>
</dbReference>
<dbReference type="InterPro" id="IPR005630">
    <property type="entry name" value="Terpene_synthase_metal-bd"/>
</dbReference>